<protein>
    <submittedName>
        <fullName evidence="1">Uncharacterized protein</fullName>
    </submittedName>
</protein>
<organism evidence="1">
    <name type="scientific">Rhizophora mucronata</name>
    <name type="common">Asiatic mangrove</name>
    <dbReference type="NCBI Taxonomy" id="61149"/>
    <lineage>
        <taxon>Eukaryota</taxon>
        <taxon>Viridiplantae</taxon>
        <taxon>Streptophyta</taxon>
        <taxon>Embryophyta</taxon>
        <taxon>Tracheophyta</taxon>
        <taxon>Spermatophyta</taxon>
        <taxon>Magnoliopsida</taxon>
        <taxon>eudicotyledons</taxon>
        <taxon>Gunneridae</taxon>
        <taxon>Pentapetalae</taxon>
        <taxon>rosids</taxon>
        <taxon>fabids</taxon>
        <taxon>Malpighiales</taxon>
        <taxon>Rhizophoraceae</taxon>
        <taxon>Rhizophora</taxon>
    </lineage>
</organism>
<sequence>MTVGIRKGRRVSCS</sequence>
<reference evidence="1" key="1">
    <citation type="submission" date="2018-02" db="EMBL/GenBank/DDBJ databases">
        <title>Rhizophora mucronata_Transcriptome.</title>
        <authorList>
            <person name="Meera S.P."/>
            <person name="Sreeshan A."/>
            <person name="Augustine A."/>
        </authorList>
    </citation>
    <scope>NUCLEOTIDE SEQUENCE</scope>
    <source>
        <tissue evidence="1">Leaf</tissue>
    </source>
</reference>
<name>A0A2P2PH99_RHIMU</name>
<proteinExistence type="predicted"/>
<evidence type="ECO:0000313" key="1">
    <source>
        <dbReference type="EMBL" id="MBX54067.1"/>
    </source>
</evidence>
<accession>A0A2P2PH99</accession>
<dbReference type="EMBL" id="GGEC01073583">
    <property type="protein sequence ID" value="MBX54067.1"/>
    <property type="molecule type" value="Transcribed_RNA"/>
</dbReference>